<dbReference type="EMBL" id="UINC01074858">
    <property type="protein sequence ID" value="SVC12473.1"/>
    <property type="molecule type" value="Genomic_DNA"/>
</dbReference>
<sequence length="183" mass="20439">VTSGTAQMRKGVGLTTGTQGSGFHFSGNWQLKEDLIAGFEIRFFDIKNEAELPVYNPYTGEQFNVGDKALIMFPAFGSIRWLPFEGKIANNFSPFVEAKFGPVLAIDGNDEYRKFNKRWRKAPTINTYGGQIVIGVSFLQMGGAMISPSIGFEFLPMGRIVDDKKSYDGTTINITWIFGSRRR</sequence>
<accession>A0A382JMS2</accession>
<protein>
    <recommendedName>
        <fullName evidence="2">Outer membrane protein beta-barrel domain-containing protein</fullName>
    </recommendedName>
</protein>
<dbReference type="AlphaFoldDB" id="A0A382JMS2"/>
<feature type="non-terminal residue" evidence="1">
    <location>
        <position position="1"/>
    </location>
</feature>
<name>A0A382JMS2_9ZZZZ</name>
<proteinExistence type="predicted"/>
<evidence type="ECO:0000313" key="1">
    <source>
        <dbReference type="EMBL" id="SVC12473.1"/>
    </source>
</evidence>
<reference evidence="1" key="1">
    <citation type="submission" date="2018-05" db="EMBL/GenBank/DDBJ databases">
        <authorList>
            <person name="Lanie J.A."/>
            <person name="Ng W.-L."/>
            <person name="Kazmierczak K.M."/>
            <person name="Andrzejewski T.M."/>
            <person name="Davidsen T.M."/>
            <person name="Wayne K.J."/>
            <person name="Tettelin H."/>
            <person name="Glass J.I."/>
            <person name="Rusch D."/>
            <person name="Podicherti R."/>
            <person name="Tsui H.-C.T."/>
            <person name="Winkler M.E."/>
        </authorList>
    </citation>
    <scope>NUCLEOTIDE SEQUENCE</scope>
</reference>
<evidence type="ECO:0008006" key="2">
    <source>
        <dbReference type="Google" id="ProtNLM"/>
    </source>
</evidence>
<organism evidence="1">
    <name type="scientific">marine metagenome</name>
    <dbReference type="NCBI Taxonomy" id="408172"/>
    <lineage>
        <taxon>unclassified sequences</taxon>
        <taxon>metagenomes</taxon>
        <taxon>ecological metagenomes</taxon>
    </lineage>
</organism>
<gene>
    <name evidence="1" type="ORF">METZ01_LOCUS265327</name>
</gene>